<name>G2Y787_BOTF4</name>
<reference evidence="2" key="1">
    <citation type="journal article" date="2011" name="PLoS Genet.">
        <title>Genomic analysis of the necrotrophic fungal pathogens Sclerotinia sclerotiorum and Botrytis cinerea.</title>
        <authorList>
            <person name="Amselem J."/>
            <person name="Cuomo C.A."/>
            <person name="van Kan J.A."/>
            <person name="Viaud M."/>
            <person name="Benito E.P."/>
            <person name="Couloux A."/>
            <person name="Coutinho P.M."/>
            <person name="de Vries R.P."/>
            <person name="Dyer P.S."/>
            <person name="Fillinger S."/>
            <person name="Fournier E."/>
            <person name="Gout L."/>
            <person name="Hahn M."/>
            <person name="Kohn L."/>
            <person name="Lapalu N."/>
            <person name="Plummer K.M."/>
            <person name="Pradier J.M."/>
            <person name="Quevillon E."/>
            <person name="Sharon A."/>
            <person name="Simon A."/>
            <person name="ten Have A."/>
            <person name="Tudzynski B."/>
            <person name="Tudzynski P."/>
            <person name="Wincker P."/>
            <person name="Andrew M."/>
            <person name="Anthouard V."/>
            <person name="Beever R.E."/>
            <person name="Beffa R."/>
            <person name="Benoit I."/>
            <person name="Bouzid O."/>
            <person name="Brault B."/>
            <person name="Chen Z."/>
            <person name="Choquer M."/>
            <person name="Collemare J."/>
            <person name="Cotton P."/>
            <person name="Danchin E.G."/>
            <person name="Da Silva C."/>
            <person name="Gautier A."/>
            <person name="Giraud C."/>
            <person name="Giraud T."/>
            <person name="Gonzalez C."/>
            <person name="Grossetete S."/>
            <person name="Guldener U."/>
            <person name="Henrissat B."/>
            <person name="Howlett B.J."/>
            <person name="Kodira C."/>
            <person name="Kretschmer M."/>
            <person name="Lappartient A."/>
            <person name="Leroch M."/>
            <person name="Levis C."/>
            <person name="Mauceli E."/>
            <person name="Neuveglise C."/>
            <person name="Oeser B."/>
            <person name="Pearson M."/>
            <person name="Poulain J."/>
            <person name="Poussereau N."/>
            <person name="Quesneville H."/>
            <person name="Rascle C."/>
            <person name="Schumacher J."/>
            <person name="Segurens B."/>
            <person name="Sexton A."/>
            <person name="Silva E."/>
            <person name="Sirven C."/>
            <person name="Soanes D.M."/>
            <person name="Talbot N.J."/>
            <person name="Templeton M."/>
            <person name="Yandava C."/>
            <person name="Yarden O."/>
            <person name="Zeng Q."/>
            <person name="Rollins J.A."/>
            <person name="Lebrun M.H."/>
            <person name="Dickman M."/>
        </authorList>
    </citation>
    <scope>NUCLEOTIDE SEQUENCE [LARGE SCALE GENOMIC DNA]</scope>
    <source>
        <strain evidence="2">T4</strain>
    </source>
</reference>
<evidence type="ECO:0000313" key="1">
    <source>
        <dbReference type="EMBL" id="CCD48489.1"/>
    </source>
</evidence>
<dbReference type="AlphaFoldDB" id="G2Y787"/>
<evidence type="ECO:0000313" key="2">
    <source>
        <dbReference type="Proteomes" id="UP000008177"/>
    </source>
</evidence>
<gene>
    <name evidence="1" type="ORF">BofuT4_uP108730.1</name>
</gene>
<proteinExistence type="predicted"/>
<accession>G2Y787</accession>
<protein>
    <submittedName>
        <fullName evidence="1">Uncharacterized protein</fullName>
    </submittedName>
</protein>
<sequence>MSHPELVFSSQIPQAELASPIVFGRRTNQSSTAVLANTAGANDVIY</sequence>
<dbReference type="HOGENOM" id="CLU_3191224_0_0_1"/>
<dbReference type="EMBL" id="FQ790293">
    <property type="protein sequence ID" value="CCD48489.1"/>
    <property type="molecule type" value="Genomic_DNA"/>
</dbReference>
<dbReference type="Proteomes" id="UP000008177">
    <property type="component" value="Unplaced contigs"/>
</dbReference>
<dbReference type="InParanoid" id="G2Y787"/>
<organism evidence="1 2">
    <name type="scientific">Botryotinia fuckeliana (strain T4)</name>
    <name type="common">Noble rot fungus</name>
    <name type="synonym">Botrytis cinerea</name>
    <dbReference type="NCBI Taxonomy" id="999810"/>
    <lineage>
        <taxon>Eukaryota</taxon>
        <taxon>Fungi</taxon>
        <taxon>Dikarya</taxon>
        <taxon>Ascomycota</taxon>
        <taxon>Pezizomycotina</taxon>
        <taxon>Leotiomycetes</taxon>
        <taxon>Helotiales</taxon>
        <taxon>Sclerotiniaceae</taxon>
        <taxon>Botrytis</taxon>
    </lineage>
</organism>